<keyword evidence="1" id="KW-0472">Membrane</keyword>
<proteinExistence type="predicted"/>
<reference evidence="2 3" key="1">
    <citation type="submission" date="2021-06" db="EMBL/GenBank/DDBJ databases">
        <authorList>
            <person name="Criscuolo A."/>
        </authorList>
    </citation>
    <scope>NUCLEOTIDE SEQUENCE [LARGE SCALE GENOMIC DNA]</scope>
    <source>
        <strain evidence="3">CIP 111802</strain>
    </source>
</reference>
<comment type="caution">
    <text evidence="2">The sequence shown here is derived from an EMBL/GenBank/DDBJ whole genome shotgun (WGS) entry which is preliminary data.</text>
</comment>
<dbReference type="RefSeq" id="WP_218101198.1">
    <property type="nucleotide sequence ID" value="NZ_CAJVCE010000016.1"/>
</dbReference>
<name>A0ABN7TQI2_9BACL</name>
<protein>
    <submittedName>
        <fullName evidence="2">Uncharacterized protein</fullName>
    </submittedName>
</protein>
<evidence type="ECO:0000256" key="1">
    <source>
        <dbReference type="SAM" id="Phobius"/>
    </source>
</evidence>
<organism evidence="2 3">
    <name type="scientific">Paenibacillus allorhizosphaerae</name>
    <dbReference type="NCBI Taxonomy" id="2849866"/>
    <lineage>
        <taxon>Bacteria</taxon>
        <taxon>Bacillati</taxon>
        <taxon>Bacillota</taxon>
        <taxon>Bacilli</taxon>
        <taxon>Bacillales</taxon>
        <taxon>Paenibacillaceae</taxon>
        <taxon>Paenibacillus</taxon>
    </lineage>
</organism>
<keyword evidence="3" id="KW-1185">Reference proteome</keyword>
<evidence type="ECO:0000313" key="2">
    <source>
        <dbReference type="EMBL" id="CAG7651356.1"/>
    </source>
</evidence>
<gene>
    <name evidence="2" type="ORF">PAECIP111802_04943</name>
</gene>
<dbReference type="EMBL" id="CAJVCE010000016">
    <property type="protein sequence ID" value="CAG7651356.1"/>
    <property type="molecule type" value="Genomic_DNA"/>
</dbReference>
<keyword evidence="1" id="KW-0812">Transmembrane</keyword>
<feature type="transmembrane region" description="Helical" evidence="1">
    <location>
        <begin position="20"/>
        <end position="39"/>
    </location>
</feature>
<evidence type="ECO:0000313" key="3">
    <source>
        <dbReference type="Proteomes" id="UP000730618"/>
    </source>
</evidence>
<keyword evidence="1" id="KW-1133">Transmembrane helix</keyword>
<sequence length="71" mass="8117">MEIINDVGLWNDAIPGGRLTVFLIAVVFISIMAVVVYFVERHLEGSGIVKQWQGQKKQQPASYEVIREWQD</sequence>
<dbReference type="Proteomes" id="UP000730618">
    <property type="component" value="Unassembled WGS sequence"/>
</dbReference>
<accession>A0ABN7TQI2</accession>